<protein>
    <submittedName>
        <fullName evidence="1">Uncharacterized protein</fullName>
    </submittedName>
</protein>
<evidence type="ECO:0000313" key="1">
    <source>
        <dbReference type="EMBL" id="OMH78456.1"/>
    </source>
</evidence>
<comment type="caution">
    <text evidence="1">The sequence shown here is derived from an EMBL/GenBank/DDBJ whole genome shotgun (WGS) entry which is preliminary data.</text>
</comment>
<keyword evidence="2" id="KW-1185">Reference proteome</keyword>
<reference evidence="2" key="1">
    <citation type="submission" date="2017-01" db="EMBL/GenBank/DDBJ databases">
        <authorList>
            <person name="Wang Y."/>
            <person name="White M."/>
            <person name="Kvist S."/>
            <person name="Moncalvo J.-M."/>
        </authorList>
    </citation>
    <scope>NUCLEOTIDE SEQUENCE [LARGE SCALE GENOMIC DNA]</scope>
    <source>
        <strain evidence="2">COL-18-3</strain>
    </source>
</reference>
<organism evidence="1 2">
    <name type="scientific">Zancudomyces culisetae</name>
    <name type="common">Gut fungus</name>
    <name type="synonym">Smittium culisetae</name>
    <dbReference type="NCBI Taxonomy" id="1213189"/>
    <lineage>
        <taxon>Eukaryota</taxon>
        <taxon>Fungi</taxon>
        <taxon>Fungi incertae sedis</taxon>
        <taxon>Zoopagomycota</taxon>
        <taxon>Kickxellomycotina</taxon>
        <taxon>Harpellomycetes</taxon>
        <taxon>Harpellales</taxon>
        <taxon>Legeriomycetaceae</taxon>
        <taxon>Zancudomyces</taxon>
    </lineage>
</organism>
<proteinExistence type="predicted"/>
<evidence type="ECO:0000313" key="2">
    <source>
        <dbReference type="Proteomes" id="UP000188320"/>
    </source>
</evidence>
<dbReference type="EMBL" id="LSSK01001923">
    <property type="protein sequence ID" value="OMH78456.1"/>
    <property type="molecule type" value="Genomic_DNA"/>
</dbReference>
<name>A0A1R1PBW2_ZANCU</name>
<dbReference type="AlphaFoldDB" id="A0A1R1PBW2"/>
<accession>A0A1R1PBW2</accession>
<dbReference type="Proteomes" id="UP000188320">
    <property type="component" value="Unassembled WGS sequence"/>
</dbReference>
<sequence>MFSKYLSLSLKNVAAVNRLSLPAWCCIPIRTTFNSSAISCKPPPIPIIPPPPVPPAPAPAPPLPLPPAPTLLLPPPLVPPPPLIPPSPELL</sequence>
<gene>
    <name evidence="1" type="ORF">AX774_g8158</name>
</gene>